<feature type="region of interest" description="Disordered" evidence="2">
    <location>
        <begin position="62"/>
        <end position="83"/>
    </location>
</feature>
<dbReference type="Pfam" id="PF04519">
    <property type="entry name" value="Bactofilin"/>
    <property type="match status" value="1"/>
</dbReference>
<dbReference type="PANTHER" id="PTHR35024:SF4">
    <property type="entry name" value="POLYMER-FORMING CYTOSKELETAL PROTEIN"/>
    <property type="match status" value="1"/>
</dbReference>
<evidence type="ECO:0000313" key="3">
    <source>
        <dbReference type="EMBL" id="PNC57916.1"/>
    </source>
</evidence>
<name>A0AAP8TAC5_9BACT</name>
<dbReference type="InterPro" id="IPR007607">
    <property type="entry name" value="BacA/B"/>
</dbReference>
<accession>A0AAP8TAC5</accession>
<dbReference type="EMBL" id="PJKN01000001">
    <property type="protein sequence ID" value="PNC57916.1"/>
    <property type="molecule type" value="Genomic_DNA"/>
</dbReference>
<dbReference type="AlphaFoldDB" id="A0AAP8TAC5"/>
<dbReference type="Proteomes" id="UP000235914">
    <property type="component" value="Unassembled WGS sequence"/>
</dbReference>
<comment type="caution">
    <text evidence="3">The sequence shown here is derived from an EMBL/GenBank/DDBJ whole genome shotgun (WGS) entry which is preliminary data.</text>
</comment>
<reference evidence="3 4" key="1">
    <citation type="journal article" date="2017" name="BMC Genomics">
        <title>Genome sequencing of 39 Akkermansia muciniphila isolates reveals its population structure, genomic and functional diverisity, and global distribution in mammalian gut microbiotas.</title>
        <authorList>
            <person name="Guo X."/>
            <person name="Li S."/>
            <person name="Zhang J."/>
            <person name="Wu F."/>
            <person name="Li X."/>
            <person name="Wu D."/>
            <person name="Zhang M."/>
            <person name="Ou Z."/>
            <person name="Jie Z."/>
            <person name="Yan Q."/>
            <person name="Li P."/>
            <person name="Yi J."/>
            <person name="Peng Y."/>
        </authorList>
    </citation>
    <scope>NUCLEOTIDE SEQUENCE [LARGE SCALE GENOMIC DNA]</scope>
    <source>
        <strain evidence="3 4">GP43</strain>
    </source>
</reference>
<evidence type="ECO:0000256" key="2">
    <source>
        <dbReference type="SAM" id="MobiDB-lite"/>
    </source>
</evidence>
<proteinExistence type="inferred from homology"/>
<organism evidence="3 4">
    <name type="scientific">Akkermansia muciniphila</name>
    <dbReference type="NCBI Taxonomy" id="239935"/>
    <lineage>
        <taxon>Bacteria</taxon>
        <taxon>Pseudomonadati</taxon>
        <taxon>Verrucomicrobiota</taxon>
        <taxon>Verrucomicrobiia</taxon>
        <taxon>Verrucomicrobiales</taxon>
        <taxon>Akkermansiaceae</taxon>
        <taxon>Akkermansia</taxon>
    </lineage>
</organism>
<dbReference type="PANTHER" id="PTHR35024">
    <property type="entry name" value="HYPOTHETICAL CYTOSOLIC PROTEIN"/>
    <property type="match status" value="1"/>
</dbReference>
<evidence type="ECO:0000313" key="4">
    <source>
        <dbReference type="Proteomes" id="UP000235914"/>
    </source>
</evidence>
<sequence>MPSLRSRPPLPRPARARWILTRNKKLSACYFQGRQKNGPFFCRPLCSMNPIFHPVPRISAAPSGKISHPSPAPPWTLPPTAESNPAPAREVECFSCRKITSVPATAVSARCGHCSAYIKLDDVILHSRTHRTKVQTCGSVTVQANADLKGLNIECRDLVLYGRASGDFLCRGVCKIKTDQHISGSISARRMVVEKKTTVLVTGTIRVENIWIQGSLEGTLTADETVTIHRHAKFLGDITARRLIIEEGGSHQGAFTRLA</sequence>
<comment type="similarity">
    <text evidence="1">Belongs to the bactofilin family.</text>
</comment>
<protein>
    <recommendedName>
        <fullName evidence="5">Polymer-forming cytoskeletal protein</fullName>
    </recommendedName>
</protein>
<evidence type="ECO:0008006" key="5">
    <source>
        <dbReference type="Google" id="ProtNLM"/>
    </source>
</evidence>
<gene>
    <name evidence="3" type="ORF">CXU09_02315</name>
</gene>
<evidence type="ECO:0000256" key="1">
    <source>
        <dbReference type="ARBA" id="ARBA00044755"/>
    </source>
</evidence>